<dbReference type="OMA" id="ALVYSCC"/>
<keyword evidence="1" id="KW-0472">Membrane</keyword>
<keyword evidence="1" id="KW-0812">Transmembrane</keyword>
<dbReference type="InParanoid" id="A0A067QYH1"/>
<keyword evidence="1" id="KW-1133">Transmembrane helix</keyword>
<name>A0A067QYH1_ZOONE</name>
<dbReference type="Proteomes" id="UP000027135">
    <property type="component" value="Unassembled WGS sequence"/>
</dbReference>
<sequence length="241" mass="28215">MAVMYHFIFWFSTRFGSAVVAIFTLGQSGACLIASITGLRNQNAIQRQLDFWLRTYDMLFMKDTLYNMKRGTEGWLVGIITCFSLHCVFCFLMLYGTFRVSLWCVYPFLVLEIARLVFLTTSFVIAMLLVKENIADLGLLGGFVLLYLFYQWFCVLSFIQIVKELELVHKMGHYEEGKLNFHKYQRMNVLELGAERYPMSEDFVPVADFSRHYNKKSINENIRSRFSIDSDYNNVMARPVY</sequence>
<feature type="transmembrane region" description="Helical" evidence="1">
    <location>
        <begin position="108"/>
        <end position="130"/>
    </location>
</feature>
<dbReference type="eggNOG" id="ENOG502SWA0">
    <property type="taxonomic scope" value="Eukaryota"/>
</dbReference>
<feature type="transmembrane region" description="Helical" evidence="1">
    <location>
        <begin position="15"/>
        <end position="39"/>
    </location>
</feature>
<evidence type="ECO:0000313" key="2">
    <source>
        <dbReference type="EMBL" id="KDR11316.1"/>
    </source>
</evidence>
<protein>
    <submittedName>
        <fullName evidence="2">Uncharacterized protein</fullName>
    </submittedName>
</protein>
<gene>
    <name evidence="2" type="ORF">L798_14961</name>
</gene>
<keyword evidence="3" id="KW-1185">Reference proteome</keyword>
<proteinExistence type="predicted"/>
<accession>A0A067QYH1</accession>
<reference evidence="2 3" key="1">
    <citation type="journal article" date="2014" name="Nat. Commun.">
        <title>Molecular traces of alternative social organization in a termite genome.</title>
        <authorList>
            <person name="Terrapon N."/>
            <person name="Li C."/>
            <person name="Robertson H.M."/>
            <person name="Ji L."/>
            <person name="Meng X."/>
            <person name="Booth W."/>
            <person name="Chen Z."/>
            <person name="Childers C.P."/>
            <person name="Glastad K.M."/>
            <person name="Gokhale K."/>
            <person name="Gowin J."/>
            <person name="Gronenberg W."/>
            <person name="Hermansen R.A."/>
            <person name="Hu H."/>
            <person name="Hunt B.G."/>
            <person name="Huylmans A.K."/>
            <person name="Khalil S.M."/>
            <person name="Mitchell R.D."/>
            <person name="Munoz-Torres M.C."/>
            <person name="Mustard J.A."/>
            <person name="Pan H."/>
            <person name="Reese J.T."/>
            <person name="Scharf M.E."/>
            <person name="Sun F."/>
            <person name="Vogel H."/>
            <person name="Xiao J."/>
            <person name="Yang W."/>
            <person name="Yang Z."/>
            <person name="Yang Z."/>
            <person name="Zhou J."/>
            <person name="Zhu J."/>
            <person name="Brent C.S."/>
            <person name="Elsik C.G."/>
            <person name="Goodisman M.A."/>
            <person name="Liberles D.A."/>
            <person name="Roe R.M."/>
            <person name="Vargo E.L."/>
            <person name="Vilcinskas A."/>
            <person name="Wang J."/>
            <person name="Bornberg-Bauer E."/>
            <person name="Korb J."/>
            <person name="Zhang G."/>
            <person name="Liebig J."/>
        </authorList>
    </citation>
    <scope>NUCLEOTIDE SEQUENCE [LARGE SCALE GENOMIC DNA]</scope>
    <source>
        <tissue evidence="2">Whole organism</tissue>
    </source>
</reference>
<dbReference type="STRING" id="136037.A0A067QYH1"/>
<evidence type="ECO:0000313" key="3">
    <source>
        <dbReference type="Proteomes" id="UP000027135"/>
    </source>
</evidence>
<dbReference type="EMBL" id="KK853104">
    <property type="protein sequence ID" value="KDR11316.1"/>
    <property type="molecule type" value="Genomic_DNA"/>
</dbReference>
<feature type="transmembrane region" description="Helical" evidence="1">
    <location>
        <begin position="137"/>
        <end position="159"/>
    </location>
</feature>
<dbReference type="OrthoDB" id="8192003at2759"/>
<organism evidence="2 3">
    <name type="scientific">Zootermopsis nevadensis</name>
    <name type="common">Dampwood termite</name>
    <dbReference type="NCBI Taxonomy" id="136037"/>
    <lineage>
        <taxon>Eukaryota</taxon>
        <taxon>Metazoa</taxon>
        <taxon>Ecdysozoa</taxon>
        <taxon>Arthropoda</taxon>
        <taxon>Hexapoda</taxon>
        <taxon>Insecta</taxon>
        <taxon>Pterygota</taxon>
        <taxon>Neoptera</taxon>
        <taxon>Polyneoptera</taxon>
        <taxon>Dictyoptera</taxon>
        <taxon>Blattodea</taxon>
        <taxon>Blattoidea</taxon>
        <taxon>Termitoidae</taxon>
        <taxon>Termopsidae</taxon>
        <taxon>Zootermopsis</taxon>
    </lineage>
</organism>
<evidence type="ECO:0000256" key="1">
    <source>
        <dbReference type="SAM" id="Phobius"/>
    </source>
</evidence>
<dbReference type="AlphaFoldDB" id="A0A067QYH1"/>
<feature type="transmembrane region" description="Helical" evidence="1">
    <location>
        <begin position="75"/>
        <end position="96"/>
    </location>
</feature>